<dbReference type="InterPro" id="IPR005769">
    <property type="entry name" value="PhnE/PtxC"/>
</dbReference>
<dbReference type="NCBIfam" id="TIGR01097">
    <property type="entry name" value="PhnE"/>
    <property type="match status" value="1"/>
</dbReference>
<evidence type="ECO:0000256" key="4">
    <source>
        <dbReference type="ARBA" id="ARBA00022692"/>
    </source>
</evidence>
<feature type="transmembrane region" description="Helical" evidence="7">
    <location>
        <begin position="244"/>
        <end position="262"/>
    </location>
</feature>
<accession>A0A0U5BUW5</accession>
<evidence type="ECO:0000256" key="7">
    <source>
        <dbReference type="RuleBase" id="RU363032"/>
    </source>
</evidence>
<dbReference type="Proteomes" id="UP000218965">
    <property type="component" value="Chromosome"/>
</dbReference>
<dbReference type="InterPro" id="IPR005479">
    <property type="entry name" value="CPAse_ATP-bd"/>
</dbReference>
<keyword evidence="4 7" id="KW-0812">Transmembrane</keyword>
<evidence type="ECO:0000313" key="10">
    <source>
        <dbReference type="EMBL" id="BAU32253.1"/>
    </source>
</evidence>
<dbReference type="InterPro" id="IPR000515">
    <property type="entry name" value="MetI-like"/>
</dbReference>
<dbReference type="RefSeq" id="WP_096421356.1">
    <property type="nucleotide sequence ID" value="NZ_AP017315.1"/>
</dbReference>
<evidence type="ECO:0000256" key="2">
    <source>
        <dbReference type="ARBA" id="ARBA00022448"/>
    </source>
</evidence>
<dbReference type="InterPro" id="IPR035906">
    <property type="entry name" value="MetI-like_sf"/>
</dbReference>
<dbReference type="Pfam" id="PF00528">
    <property type="entry name" value="BPD_transp_1"/>
    <property type="match status" value="1"/>
</dbReference>
<dbReference type="AlphaFoldDB" id="A0A0U5BUW5"/>
<evidence type="ECO:0000256" key="6">
    <source>
        <dbReference type="ARBA" id="ARBA00023136"/>
    </source>
</evidence>
<evidence type="ECO:0000256" key="5">
    <source>
        <dbReference type="ARBA" id="ARBA00022989"/>
    </source>
</evidence>
<comment type="similarity">
    <text evidence="7">Belongs to the binding-protein-dependent transport system permease family.</text>
</comment>
<dbReference type="OrthoDB" id="9808005at2"/>
<dbReference type="GO" id="GO:0005524">
    <property type="term" value="F:ATP binding"/>
    <property type="evidence" value="ECO:0007669"/>
    <property type="project" value="InterPro"/>
</dbReference>
<organism evidence="10 11">
    <name type="scientific">Microcella alkaliphila</name>
    <dbReference type="NCBI Taxonomy" id="279828"/>
    <lineage>
        <taxon>Bacteria</taxon>
        <taxon>Bacillati</taxon>
        <taxon>Actinomycetota</taxon>
        <taxon>Actinomycetes</taxon>
        <taxon>Micrococcales</taxon>
        <taxon>Microbacteriaceae</taxon>
        <taxon>Microcella</taxon>
    </lineage>
</organism>
<comment type="subcellular location">
    <subcellularLocation>
        <location evidence="1 7">Cell membrane</location>
        <topology evidence="1 7">Multi-pass membrane protein</topology>
    </subcellularLocation>
</comment>
<dbReference type="PANTHER" id="PTHR30043">
    <property type="entry name" value="PHOSPHONATES TRANSPORT SYSTEM PERMEASE PROTEIN"/>
    <property type="match status" value="1"/>
</dbReference>
<keyword evidence="2 7" id="KW-0813">Transport</keyword>
<dbReference type="SUPFAM" id="SSF161098">
    <property type="entry name" value="MetI-like"/>
    <property type="match status" value="1"/>
</dbReference>
<feature type="compositionally biased region" description="Low complexity" evidence="8">
    <location>
        <begin position="1"/>
        <end position="12"/>
    </location>
</feature>
<dbReference type="GO" id="GO:0005886">
    <property type="term" value="C:plasma membrane"/>
    <property type="evidence" value="ECO:0007669"/>
    <property type="project" value="UniProtKB-SubCell"/>
</dbReference>
<evidence type="ECO:0000313" key="11">
    <source>
        <dbReference type="Proteomes" id="UP000218965"/>
    </source>
</evidence>
<evidence type="ECO:0000256" key="1">
    <source>
        <dbReference type="ARBA" id="ARBA00004651"/>
    </source>
</evidence>
<dbReference type="GO" id="GO:0015416">
    <property type="term" value="F:ABC-type phosphonate transporter activity"/>
    <property type="evidence" value="ECO:0007669"/>
    <property type="project" value="InterPro"/>
</dbReference>
<evidence type="ECO:0000256" key="8">
    <source>
        <dbReference type="SAM" id="MobiDB-lite"/>
    </source>
</evidence>
<dbReference type="PROSITE" id="PS00867">
    <property type="entry name" value="CPSASE_2"/>
    <property type="match status" value="1"/>
</dbReference>
<dbReference type="PROSITE" id="PS50928">
    <property type="entry name" value="ABC_TM1"/>
    <property type="match status" value="1"/>
</dbReference>
<sequence>MTATAKSASAPPSARPRKPRTGPGAYLAALAVIAITVWAAVGIEFDLSPLWTDLGRGWFIIQEFLQPNWAFIARTVGPWTETLSIALIATTVGCTIGLGMALLASRVTTANPVLYRAAKLFLSVVRSLPDVGYGLLFFALVGAGSLAGILALIMFNIGIIAKLTSETIDAVDRGPLEAADAAGAHALQRARYVVTPSILPNYLSYCLYVLELNIRASVVIGIVGGGGIGATLSVEFARFNYSNVSAIVVLLFVVVFSIDLVSQSIRRRLA</sequence>
<evidence type="ECO:0000256" key="3">
    <source>
        <dbReference type="ARBA" id="ARBA00022475"/>
    </source>
</evidence>
<keyword evidence="3" id="KW-1003">Cell membrane</keyword>
<feature type="transmembrane region" description="Helical" evidence="7">
    <location>
        <begin position="25"/>
        <end position="43"/>
    </location>
</feature>
<reference evidence="10 11" key="2">
    <citation type="submission" date="2016-01" db="EMBL/GenBank/DDBJ databases">
        <title>Microcella alkaliphila JAM AC0309 whole genome shotgun sequence.</title>
        <authorList>
            <person name="Kurata A."/>
            <person name="Hirose Y."/>
            <person name="Kishimoto N."/>
            <person name="Kobayashi T."/>
        </authorList>
    </citation>
    <scope>NUCLEOTIDE SEQUENCE [LARGE SCALE GENOMIC DNA]</scope>
    <source>
        <strain evidence="10 11">JAM AC0309</strain>
    </source>
</reference>
<feature type="transmembrane region" description="Helical" evidence="7">
    <location>
        <begin position="135"/>
        <end position="155"/>
    </location>
</feature>
<evidence type="ECO:0000259" key="9">
    <source>
        <dbReference type="PROSITE" id="PS50928"/>
    </source>
</evidence>
<reference evidence="11" key="1">
    <citation type="submission" date="2015-12" db="EMBL/GenBank/DDBJ databases">
        <authorList>
            <person name="Shamseldin A."/>
            <person name="Moawad H."/>
            <person name="Abd El-Rahim W.M."/>
            <person name="Sadowsky M.J."/>
        </authorList>
    </citation>
    <scope>NUCLEOTIDE SEQUENCE [LARGE SCALE GENOMIC DNA]</scope>
    <source>
        <strain evidence="11">JAM AC0309</strain>
    </source>
</reference>
<keyword evidence="5 7" id="KW-1133">Transmembrane helix</keyword>
<feature type="region of interest" description="Disordered" evidence="8">
    <location>
        <begin position="1"/>
        <end position="20"/>
    </location>
</feature>
<name>A0A0U5BUW5_9MICO</name>
<dbReference type="Gene3D" id="1.10.3720.10">
    <property type="entry name" value="MetI-like"/>
    <property type="match status" value="1"/>
</dbReference>
<dbReference type="PANTHER" id="PTHR30043:SF1">
    <property type="entry name" value="ABC TRANSPORT SYSTEM PERMEASE PROTEIN P69"/>
    <property type="match status" value="1"/>
</dbReference>
<dbReference type="CDD" id="cd06261">
    <property type="entry name" value="TM_PBP2"/>
    <property type="match status" value="1"/>
</dbReference>
<gene>
    <name evidence="10" type="ORF">MalAC0309_1400</name>
</gene>
<keyword evidence="6 7" id="KW-0472">Membrane</keyword>
<feature type="transmembrane region" description="Helical" evidence="7">
    <location>
        <begin position="212"/>
        <end position="232"/>
    </location>
</feature>
<dbReference type="EMBL" id="AP017315">
    <property type="protein sequence ID" value="BAU32253.1"/>
    <property type="molecule type" value="Genomic_DNA"/>
</dbReference>
<feature type="transmembrane region" description="Helical" evidence="7">
    <location>
        <begin position="83"/>
        <end position="104"/>
    </location>
</feature>
<proteinExistence type="inferred from homology"/>
<feature type="domain" description="ABC transmembrane type-1" evidence="9">
    <location>
        <begin position="79"/>
        <end position="262"/>
    </location>
</feature>
<dbReference type="KEGG" id="malk:MalAC0309_1400"/>
<protein>
    <submittedName>
        <fullName evidence="10">Phosphonate ABC transporter permease protein phn E2</fullName>
    </submittedName>
</protein>